<keyword evidence="1" id="KW-0472">Membrane</keyword>
<evidence type="ECO:0000313" key="2">
    <source>
        <dbReference type="EMBL" id="RMC35758.1"/>
    </source>
</evidence>
<feature type="transmembrane region" description="Helical" evidence="1">
    <location>
        <begin position="312"/>
        <end position="330"/>
    </location>
</feature>
<keyword evidence="1" id="KW-1133">Transmembrane helix</keyword>
<dbReference type="NCBIfam" id="NF037982">
    <property type="entry name" value="Nramp_1"/>
    <property type="match status" value="1"/>
</dbReference>
<feature type="transmembrane region" description="Helical" evidence="1">
    <location>
        <begin position="72"/>
        <end position="97"/>
    </location>
</feature>
<sequence length="454" mass="50150">MVGPAMILVAVGVGLGETFMWPRLVLMFGPDIRWLFLIGVVVQTVVMMEMARWAMATGESIFMGAARIWKPLMWFFFALAMATYIWPGHMSAGALAFQEITGIHWLWFACLGLLSIAMIFTFAKYVYDLLEKLMAFLIGFLVIGSAIIAGILGTWNDLWLTLTGMVAFGYIPDEMMTAAWFPIIVGSIAFAGPSGMQQMWYTLWLRDKGAGNGVHIPRIRGLAHSEEEETYPVAGYMVDTDDPEELTKWRDWYRWVRYDAILMFFGTTMIVTIIFTILAMSASRISPDVVMQFEQGNQEAALRAMANAFSEAGGAFLGTLFFIFMVLVGYKGTMGILDAFARGQADMTYFFVPGAKKFKMGHIYFAFLWGVTIFGVLILLFGPADGPTAILGVLAFLSAFSMGGYCIVLLLVNNLLLPKAIRPHIVFNVLIGAGAVLYLGALFVSLAVFGALPD</sequence>
<feature type="transmembrane region" description="Helical" evidence="1">
    <location>
        <begin position="175"/>
        <end position="196"/>
    </location>
</feature>
<evidence type="ECO:0000313" key="3">
    <source>
        <dbReference type="Proteomes" id="UP000273516"/>
    </source>
</evidence>
<feature type="transmembrane region" description="Helical" evidence="1">
    <location>
        <begin position="32"/>
        <end position="51"/>
    </location>
</feature>
<feature type="transmembrane region" description="Helical" evidence="1">
    <location>
        <begin position="390"/>
        <end position="413"/>
    </location>
</feature>
<feature type="transmembrane region" description="Helical" evidence="1">
    <location>
        <begin position="260"/>
        <end position="282"/>
    </location>
</feature>
<dbReference type="EMBL" id="QOKZ01000003">
    <property type="protein sequence ID" value="RMC35758.1"/>
    <property type="molecule type" value="Genomic_DNA"/>
</dbReference>
<accession>A0A3M0MDA9</accession>
<feature type="transmembrane region" description="Helical" evidence="1">
    <location>
        <begin position="363"/>
        <end position="384"/>
    </location>
</feature>
<dbReference type="OrthoDB" id="9787548at2"/>
<proteinExistence type="predicted"/>
<feature type="transmembrane region" description="Helical" evidence="1">
    <location>
        <begin position="103"/>
        <end position="123"/>
    </location>
</feature>
<protein>
    <recommendedName>
        <fullName evidence="4">Divalent metal cation transporter</fullName>
    </recommendedName>
</protein>
<dbReference type="Proteomes" id="UP000273516">
    <property type="component" value="Unassembled WGS sequence"/>
</dbReference>
<evidence type="ECO:0000256" key="1">
    <source>
        <dbReference type="SAM" id="Phobius"/>
    </source>
</evidence>
<evidence type="ECO:0008006" key="4">
    <source>
        <dbReference type="Google" id="ProtNLM"/>
    </source>
</evidence>
<keyword evidence="1" id="KW-0812">Transmembrane</keyword>
<name>A0A3M0MDA9_9RHOB</name>
<comment type="caution">
    <text evidence="2">The sequence shown here is derived from an EMBL/GenBank/DDBJ whole genome shotgun (WGS) entry which is preliminary data.</text>
</comment>
<reference evidence="2 3" key="1">
    <citation type="submission" date="2018-07" db="EMBL/GenBank/DDBJ databases">
        <authorList>
            <person name="Zhang Y."/>
            <person name="Wang L."/>
            <person name="Ma S."/>
        </authorList>
    </citation>
    <scope>NUCLEOTIDE SEQUENCE [LARGE SCALE GENOMIC DNA]</scope>
    <source>
        <strain evidence="2 3">4-2</strain>
    </source>
</reference>
<organism evidence="2 3">
    <name type="scientific">Paracoccus alkanivorans</name>
    <dbReference type="NCBI Taxonomy" id="2116655"/>
    <lineage>
        <taxon>Bacteria</taxon>
        <taxon>Pseudomonadati</taxon>
        <taxon>Pseudomonadota</taxon>
        <taxon>Alphaproteobacteria</taxon>
        <taxon>Rhodobacterales</taxon>
        <taxon>Paracoccaceae</taxon>
        <taxon>Paracoccus</taxon>
    </lineage>
</organism>
<feature type="transmembrane region" description="Helical" evidence="1">
    <location>
        <begin position="135"/>
        <end position="155"/>
    </location>
</feature>
<gene>
    <name evidence="2" type="ORF">C9E81_08285</name>
</gene>
<dbReference type="AlphaFoldDB" id="A0A3M0MDA9"/>
<feature type="transmembrane region" description="Helical" evidence="1">
    <location>
        <begin position="425"/>
        <end position="452"/>
    </location>
</feature>
<keyword evidence="3" id="KW-1185">Reference proteome</keyword>